<dbReference type="AlphaFoldDB" id="A0A645BJR1"/>
<reference evidence="1" key="1">
    <citation type="submission" date="2019-08" db="EMBL/GenBank/DDBJ databases">
        <authorList>
            <person name="Kucharzyk K."/>
            <person name="Murdoch R.W."/>
            <person name="Higgins S."/>
            <person name="Loffler F."/>
        </authorList>
    </citation>
    <scope>NUCLEOTIDE SEQUENCE</scope>
</reference>
<dbReference type="EMBL" id="VSSQ01018639">
    <property type="protein sequence ID" value="MPM62004.1"/>
    <property type="molecule type" value="Genomic_DNA"/>
</dbReference>
<protein>
    <submittedName>
        <fullName evidence="1">Uncharacterized protein</fullName>
    </submittedName>
</protein>
<evidence type="ECO:0000313" key="1">
    <source>
        <dbReference type="EMBL" id="MPM62004.1"/>
    </source>
</evidence>
<organism evidence="1">
    <name type="scientific">bioreactor metagenome</name>
    <dbReference type="NCBI Taxonomy" id="1076179"/>
    <lineage>
        <taxon>unclassified sequences</taxon>
        <taxon>metagenomes</taxon>
        <taxon>ecological metagenomes</taxon>
    </lineage>
</organism>
<sequence>MKTPSQIPKSLNHTVFIEAVSKEDSSIRSVLSVTTGIVSQHAKIDLYHRIPASLTLKSMGRRDTKDSDGFDIELEGRGTLEEGGRRWIDFSLRGPDTHEKGLYGERDEYYINYFDPDLDFRLGDQSYGLSHLTSYSRYGRGIEAFYHPENSFYGLGTYYVKNRFTTPDWEESGVYIKGAFSPQAQWKLNYLQKEWDRHEKRGSKTTDDIYSIEGTFVPAKNTRLSLEYARGERSEENGAGKIEDDAYRVNLSGLAGTTRYSFVKTHAEPDFYGYYNDSDYMATSVSFPLFGQKSSLVANRTRGFLAYSTYETNLDKRLDKGDISAKETLFQAGINHSLSNGWYAQLAYDNFSRKDRFFPSEYDTKEKAYRFSLGRSTEKFNYRVEARTLTNTIYSPMKAVHHGITVSTYRTYRQANSYSPFTEGSAIIARSAEADFFQIKTTGDFLSGGRQQSNLYSADGTRNIISTRKIPKATTISSKYPLPCQTKAVGPSKSAATTGSMATRLKLTTPFHTPFLLASL</sequence>
<accession>A0A645BJR1</accession>
<name>A0A645BJR1_9ZZZZ</name>
<comment type="caution">
    <text evidence="1">The sequence shown here is derived from an EMBL/GenBank/DDBJ whole genome shotgun (WGS) entry which is preliminary data.</text>
</comment>
<gene>
    <name evidence="1" type="ORF">SDC9_108869</name>
</gene>
<proteinExistence type="predicted"/>